<dbReference type="GO" id="GO:0050479">
    <property type="term" value="F:glyceryl-ether monooxygenase activity"/>
    <property type="evidence" value="ECO:0007669"/>
    <property type="project" value="TreeGrafter"/>
</dbReference>
<dbReference type="GO" id="GO:0005506">
    <property type="term" value="F:iron ion binding"/>
    <property type="evidence" value="ECO:0007669"/>
    <property type="project" value="InterPro"/>
</dbReference>
<dbReference type="PANTHER" id="PTHR21624:SF1">
    <property type="entry name" value="ALKYLGLYCEROL MONOOXYGENASE"/>
    <property type="match status" value="1"/>
</dbReference>
<proteinExistence type="predicted"/>
<keyword evidence="6 7" id="KW-0472">Membrane</keyword>
<dbReference type="RefSeq" id="WP_158764307.1">
    <property type="nucleotide sequence ID" value="NZ_CP047045.1"/>
</dbReference>
<evidence type="ECO:0000313" key="9">
    <source>
        <dbReference type="EMBL" id="QGZ93298.1"/>
    </source>
</evidence>
<evidence type="ECO:0000256" key="5">
    <source>
        <dbReference type="ARBA" id="ARBA00023098"/>
    </source>
</evidence>
<dbReference type="GO" id="GO:0008610">
    <property type="term" value="P:lipid biosynthetic process"/>
    <property type="evidence" value="ECO:0007669"/>
    <property type="project" value="InterPro"/>
</dbReference>
<comment type="subcellular location">
    <subcellularLocation>
        <location evidence="1">Endomembrane system</location>
        <topology evidence="1">Multi-pass membrane protein</topology>
    </subcellularLocation>
</comment>
<dbReference type="GO" id="GO:0012505">
    <property type="term" value="C:endomembrane system"/>
    <property type="evidence" value="ECO:0007669"/>
    <property type="project" value="UniProtKB-SubCell"/>
</dbReference>
<keyword evidence="3 7" id="KW-1133">Transmembrane helix</keyword>
<reference evidence="10" key="1">
    <citation type="submission" date="2019-12" db="EMBL/GenBank/DDBJ databases">
        <title>Complete genome of Terracaulis silvestris 0127_4.</title>
        <authorList>
            <person name="Vieira S."/>
            <person name="Riedel T."/>
            <person name="Sproer C."/>
            <person name="Pascual J."/>
            <person name="Boedeker C."/>
            <person name="Overmann J."/>
        </authorList>
    </citation>
    <scope>NUCLEOTIDE SEQUENCE [LARGE SCALE GENOMIC DNA]</scope>
    <source>
        <strain evidence="10">0127_4</strain>
    </source>
</reference>
<evidence type="ECO:0000259" key="8">
    <source>
        <dbReference type="Pfam" id="PF04116"/>
    </source>
</evidence>
<evidence type="ECO:0000256" key="1">
    <source>
        <dbReference type="ARBA" id="ARBA00004127"/>
    </source>
</evidence>
<feature type="transmembrane region" description="Helical" evidence="7">
    <location>
        <begin position="94"/>
        <end position="113"/>
    </location>
</feature>
<keyword evidence="10" id="KW-1185">Reference proteome</keyword>
<keyword evidence="4" id="KW-0560">Oxidoreductase</keyword>
<dbReference type="InterPro" id="IPR006694">
    <property type="entry name" value="Fatty_acid_hydroxylase"/>
</dbReference>
<dbReference type="GO" id="GO:0006643">
    <property type="term" value="P:membrane lipid metabolic process"/>
    <property type="evidence" value="ECO:0007669"/>
    <property type="project" value="TreeGrafter"/>
</dbReference>
<name>A0A6I6MJJ1_9CAUL</name>
<dbReference type="GO" id="GO:0016020">
    <property type="term" value="C:membrane"/>
    <property type="evidence" value="ECO:0007669"/>
    <property type="project" value="GOC"/>
</dbReference>
<dbReference type="InterPro" id="IPR051689">
    <property type="entry name" value="Sterol_desaturase/TMEM195"/>
</dbReference>
<dbReference type="Pfam" id="PF04116">
    <property type="entry name" value="FA_hydroxylase"/>
    <property type="match status" value="1"/>
</dbReference>
<evidence type="ECO:0000256" key="4">
    <source>
        <dbReference type="ARBA" id="ARBA00023002"/>
    </source>
</evidence>
<accession>A0A6I6MJJ1</accession>
<dbReference type="KEGG" id="tsv:DSM104635_00107"/>
<evidence type="ECO:0000313" key="10">
    <source>
        <dbReference type="Proteomes" id="UP000431269"/>
    </source>
</evidence>
<feature type="domain" description="Fatty acid hydroxylase" evidence="8">
    <location>
        <begin position="101"/>
        <end position="233"/>
    </location>
</feature>
<feature type="transmembrane region" description="Helical" evidence="7">
    <location>
        <begin position="15"/>
        <end position="33"/>
    </location>
</feature>
<evidence type="ECO:0000256" key="3">
    <source>
        <dbReference type="ARBA" id="ARBA00022989"/>
    </source>
</evidence>
<sequence length="290" mass="31818">MTSFVLTSWDALLDSARALVIPALIFAAIAFAARGVESLRTARAATPEVRTNLALFTFDIVAVTPLLVLALGAVSALMQQNGIRLIAPDTWSALPLWLVTLIAVFIGDFVGYWRHRLEHTPLLWPAHAIHHSDAAMTWTTGVRFHPLNRLTTSLIDTTALALLGFPPEAIMLNAYIRHYYGLFIHMDLPWTYGPLGRVFVSPAMHRWHHIRDADGAGANFATVFSVFDQAFRTHHTPGPCTAPLGVRDAIGRDPVSQLLWPLRVLVHAVTRHPGARAARAQDPGATNTAL</sequence>
<keyword evidence="5" id="KW-0443">Lipid metabolism</keyword>
<evidence type="ECO:0000256" key="6">
    <source>
        <dbReference type="ARBA" id="ARBA00023136"/>
    </source>
</evidence>
<gene>
    <name evidence="9" type="ORF">DSM104635_00107</name>
</gene>
<protein>
    <submittedName>
        <fullName evidence="9">Fatty acid hydroxylase superfamily protein</fullName>
    </submittedName>
</protein>
<dbReference type="Proteomes" id="UP000431269">
    <property type="component" value="Chromosome"/>
</dbReference>
<keyword evidence="2 7" id="KW-0812">Transmembrane</keyword>
<evidence type="ECO:0000256" key="2">
    <source>
        <dbReference type="ARBA" id="ARBA00022692"/>
    </source>
</evidence>
<dbReference type="AlphaFoldDB" id="A0A6I6MJJ1"/>
<evidence type="ECO:0000256" key="7">
    <source>
        <dbReference type="SAM" id="Phobius"/>
    </source>
</evidence>
<organism evidence="9 10">
    <name type="scientific">Terricaulis silvestris</name>
    <dbReference type="NCBI Taxonomy" id="2686094"/>
    <lineage>
        <taxon>Bacteria</taxon>
        <taxon>Pseudomonadati</taxon>
        <taxon>Pseudomonadota</taxon>
        <taxon>Alphaproteobacteria</taxon>
        <taxon>Caulobacterales</taxon>
        <taxon>Caulobacteraceae</taxon>
        <taxon>Terricaulis</taxon>
    </lineage>
</organism>
<dbReference type="EMBL" id="CP047045">
    <property type="protein sequence ID" value="QGZ93298.1"/>
    <property type="molecule type" value="Genomic_DNA"/>
</dbReference>
<dbReference type="PANTHER" id="PTHR21624">
    <property type="entry name" value="STEROL DESATURASE-RELATED PROTEIN"/>
    <property type="match status" value="1"/>
</dbReference>
<feature type="transmembrane region" description="Helical" evidence="7">
    <location>
        <begin position="53"/>
        <end position="74"/>
    </location>
</feature>